<evidence type="ECO:0000256" key="6">
    <source>
        <dbReference type="ARBA" id="ARBA00033271"/>
    </source>
</evidence>
<comment type="similarity">
    <text evidence="2 8">Belongs to the ectoine synthase family.</text>
</comment>
<dbReference type="NCBIfam" id="NF009806">
    <property type="entry name" value="PRK13290.1"/>
    <property type="match status" value="1"/>
</dbReference>
<evidence type="ECO:0000256" key="5">
    <source>
        <dbReference type="ARBA" id="ARBA00023239"/>
    </source>
</evidence>
<dbReference type="CDD" id="cd06978">
    <property type="entry name" value="cupin_EctC"/>
    <property type="match status" value="1"/>
</dbReference>
<gene>
    <name evidence="8 9" type="primary">ectC</name>
    <name evidence="9" type="ORF">DNHGIG_13540</name>
</gene>
<evidence type="ECO:0000256" key="1">
    <source>
        <dbReference type="ARBA" id="ARBA00005181"/>
    </source>
</evidence>
<accession>A0AAV4LDA8</accession>
<evidence type="ECO:0000256" key="2">
    <source>
        <dbReference type="ARBA" id="ARBA00009637"/>
    </source>
</evidence>
<organism evidence="9 10">
    <name type="scientific">Collibacillus ludicampi</name>
    <dbReference type="NCBI Taxonomy" id="2771369"/>
    <lineage>
        <taxon>Bacteria</taxon>
        <taxon>Bacillati</taxon>
        <taxon>Bacillota</taxon>
        <taxon>Bacilli</taxon>
        <taxon>Bacillales</taxon>
        <taxon>Alicyclobacillaceae</taxon>
        <taxon>Collibacillus</taxon>
    </lineage>
</organism>
<dbReference type="Pfam" id="PF06339">
    <property type="entry name" value="Ectoine_synth"/>
    <property type="match status" value="1"/>
</dbReference>
<dbReference type="PANTHER" id="PTHR39289">
    <property type="match status" value="1"/>
</dbReference>
<protein>
    <recommendedName>
        <fullName evidence="4 8">L-ectoine synthase</fullName>
        <ecNumber evidence="3 8">4.2.1.108</ecNumber>
    </recommendedName>
    <alternativeName>
        <fullName evidence="6 8">N-acetyldiaminobutyrate dehydratase</fullName>
    </alternativeName>
</protein>
<dbReference type="Gene3D" id="2.60.120.10">
    <property type="entry name" value="Jelly Rolls"/>
    <property type="match status" value="1"/>
</dbReference>
<dbReference type="InterPro" id="IPR014710">
    <property type="entry name" value="RmlC-like_jellyroll"/>
</dbReference>
<evidence type="ECO:0000313" key="9">
    <source>
        <dbReference type="EMBL" id="GIM45805.1"/>
    </source>
</evidence>
<dbReference type="SUPFAM" id="SSF51182">
    <property type="entry name" value="RmlC-like cupins"/>
    <property type="match status" value="1"/>
</dbReference>
<name>A0AAV4LDA8_9BACL</name>
<evidence type="ECO:0000256" key="3">
    <source>
        <dbReference type="ARBA" id="ARBA00013192"/>
    </source>
</evidence>
<dbReference type="GO" id="GO:0033990">
    <property type="term" value="F:ectoine synthase activity"/>
    <property type="evidence" value="ECO:0007669"/>
    <property type="project" value="UniProtKB-EC"/>
</dbReference>
<sequence length="130" mass="14929">MIVRTLEEIIDTENNVVADTWNSRRFLLKKDGVGFSLHDTIMRAGTETTMWYKNHIEAVYCIEGEGELEDLSNGRVYSLKPGTLYTLNGHEKHRVRSKTDLRMICVFNPPCTGREVHNQDGAYPLVEEEL</sequence>
<dbReference type="EC" id="4.2.1.108" evidence="3 8"/>
<keyword evidence="10" id="KW-1185">Reference proteome</keyword>
<dbReference type="PANTHER" id="PTHR39289:SF1">
    <property type="entry name" value="L-ECTOINE SYNTHASE"/>
    <property type="match status" value="1"/>
</dbReference>
<evidence type="ECO:0000256" key="7">
    <source>
        <dbReference type="ARBA" id="ARBA00048714"/>
    </source>
</evidence>
<dbReference type="InterPro" id="IPR011051">
    <property type="entry name" value="RmlC_Cupin_sf"/>
</dbReference>
<dbReference type="AlphaFoldDB" id="A0AAV4LDA8"/>
<keyword evidence="5 8" id="KW-0456">Lyase</keyword>
<comment type="caution">
    <text evidence="9">The sequence shown here is derived from an EMBL/GenBank/DDBJ whole genome shotgun (WGS) entry which is preliminary data.</text>
</comment>
<dbReference type="Proteomes" id="UP001057291">
    <property type="component" value="Unassembled WGS sequence"/>
</dbReference>
<evidence type="ECO:0000313" key="10">
    <source>
        <dbReference type="Proteomes" id="UP001057291"/>
    </source>
</evidence>
<comment type="function">
    <text evidence="8">Catalyzes the circularization of gamma-N-acetyl-alpha,gamma-diaminobutyric acid (ADABA) to ectoine (1,4,5,6-tetrahydro-2-methyl-4-pyrimidine carboxylic acid), which is an excellent osmoprotectant.</text>
</comment>
<dbReference type="GO" id="GO:0019491">
    <property type="term" value="P:ectoine biosynthetic process"/>
    <property type="evidence" value="ECO:0007669"/>
    <property type="project" value="UniProtKB-UniRule"/>
</dbReference>
<dbReference type="HAMAP" id="MF_01255">
    <property type="entry name" value="Ectoine_synth"/>
    <property type="match status" value="1"/>
</dbReference>
<dbReference type="EMBL" id="BOQE01000001">
    <property type="protein sequence ID" value="GIM45805.1"/>
    <property type="molecule type" value="Genomic_DNA"/>
</dbReference>
<reference evidence="9" key="1">
    <citation type="journal article" date="2023" name="Int. J. Syst. Evol. Microbiol.">
        <title>Collibacillus ludicampi gen. nov., sp. nov., a new soil bacterium of the family Alicyclobacillaceae.</title>
        <authorList>
            <person name="Jojima T."/>
            <person name="Ioku Y."/>
            <person name="Fukuta Y."/>
            <person name="Shirasaka N."/>
            <person name="Matsumura Y."/>
            <person name="Mori M."/>
        </authorList>
    </citation>
    <scope>NUCLEOTIDE SEQUENCE</scope>
    <source>
        <strain evidence="9">TP075</strain>
    </source>
</reference>
<comment type="pathway">
    <text evidence="1 8">Amine and polyamine biosynthesis; ectoine biosynthesis; L-ectoine from L-aspartate 4-semialdehyde: step 3/3.</text>
</comment>
<dbReference type="RefSeq" id="WP_282198976.1">
    <property type="nucleotide sequence ID" value="NZ_BOQE01000001.1"/>
</dbReference>
<comment type="catalytic activity">
    <reaction evidence="7 8">
        <text>(2S)-4-acetamido-2-aminobutanoate = L-ectoine + H2O</text>
        <dbReference type="Rhea" id="RHEA:17281"/>
        <dbReference type="ChEBI" id="CHEBI:15377"/>
        <dbReference type="ChEBI" id="CHEBI:58515"/>
        <dbReference type="ChEBI" id="CHEBI:58929"/>
        <dbReference type="EC" id="4.2.1.108"/>
    </reaction>
</comment>
<proteinExistence type="inferred from homology"/>
<evidence type="ECO:0000256" key="8">
    <source>
        <dbReference type="HAMAP-Rule" id="MF_01255"/>
    </source>
</evidence>
<dbReference type="InterPro" id="IPR010462">
    <property type="entry name" value="Ectoine_synth"/>
</dbReference>
<evidence type="ECO:0000256" key="4">
    <source>
        <dbReference type="ARBA" id="ARBA00019707"/>
    </source>
</evidence>